<dbReference type="Proteomes" id="UP001054902">
    <property type="component" value="Unassembled WGS sequence"/>
</dbReference>
<proteinExistence type="predicted"/>
<dbReference type="AlphaFoldDB" id="A0AAD3CF31"/>
<keyword evidence="2" id="KW-1185">Reference proteome</keyword>
<dbReference type="EMBL" id="BLLK01000020">
    <property type="protein sequence ID" value="GFH44937.1"/>
    <property type="molecule type" value="Genomic_DNA"/>
</dbReference>
<evidence type="ECO:0000313" key="1">
    <source>
        <dbReference type="EMBL" id="GFH44937.1"/>
    </source>
</evidence>
<evidence type="ECO:0000313" key="2">
    <source>
        <dbReference type="Proteomes" id="UP001054902"/>
    </source>
</evidence>
<sequence length="638" mass="72571">MSFILNPFKNIWGEPAPEKIVCPATPGLTTLLDTALFRTYEGQLTATVSSANATLHAFLELKSQAKYLLDACCIAIPSSSKALSSNTLNSKQQKQKQLEYAKLNTLESFARFCIECSNEAIVQIMTDKLSSSANLPLDTNSNSDASTIGLHMQETDVLQGVRSSQDNAWAEVASRLSSAQQHRLREKDCWESTKLYCCDYVWADEAQSQCKRLVRGMVKHDAVEQMIMVIDYENEHVLPRCDGDTRDEMLYRYEMVMRLLRNDLPLRLHQFRQGIESDIVVSKRLYLVKNEYRAPFRSFLEAHIHVQKAPSRTLVMEYINLHKNKKTKELKERRTQANQTIQESIRSDILTKVLTMEEKCETLEVHMAKMLLPFCEVSRLLMDGRTVVPIVEVPDMLEPEDVLRMQELVKRLKRLLCKKLDRDCSTGIRPLLLDLQNVPRDASSVGGIDPFHSNTLSDTSNTESMIKSRLEKMCSLLTSLYEIGKGNKFGIEKKEIESLSSGIRACSNFNGLDFTSTYLEWHDMSKEQNSILLGSTQQSISKLSDTIREAEIEVSIAMASSQALSIVLQRIDMLERDRQKKFEILQDMVQECCLREMDLVLDLRMPAISTILHLPDIKSVSGLFNMALEIAGYEVSLY</sequence>
<gene>
    <name evidence="1" type="ORF">CTEN210_01411</name>
</gene>
<protein>
    <submittedName>
        <fullName evidence="1">Uncharacterized protein</fullName>
    </submittedName>
</protein>
<organism evidence="1 2">
    <name type="scientific">Chaetoceros tenuissimus</name>
    <dbReference type="NCBI Taxonomy" id="426638"/>
    <lineage>
        <taxon>Eukaryota</taxon>
        <taxon>Sar</taxon>
        <taxon>Stramenopiles</taxon>
        <taxon>Ochrophyta</taxon>
        <taxon>Bacillariophyta</taxon>
        <taxon>Coscinodiscophyceae</taxon>
        <taxon>Chaetocerotophycidae</taxon>
        <taxon>Chaetocerotales</taxon>
        <taxon>Chaetocerotaceae</taxon>
        <taxon>Chaetoceros</taxon>
    </lineage>
</organism>
<comment type="caution">
    <text evidence="1">The sequence shown here is derived from an EMBL/GenBank/DDBJ whole genome shotgun (WGS) entry which is preliminary data.</text>
</comment>
<accession>A0AAD3CF31</accession>
<name>A0AAD3CF31_9STRA</name>
<reference evidence="1 2" key="1">
    <citation type="journal article" date="2021" name="Sci. Rep.">
        <title>The genome of the diatom Chaetoceros tenuissimus carries an ancient integrated fragment of an extant virus.</title>
        <authorList>
            <person name="Hongo Y."/>
            <person name="Kimura K."/>
            <person name="Takaki Y."/>
            <person name="Yoshida Y."/>
            <person name="Baba S."/>
            <person name="Kobayashi G."/>
            <person name="Nagasaki K."/>
            <person name="Hano T."/>
            <person name="Tomaru Y."/>
        </authorList>
    </citation>
    <scope>NUCLEOTIDE SEQUENCE [LARGE SCALE GENOMIC DNA]</scope>
    <source>
        <strain evidence="1 2">NIES-3715</strain>
    </source>
</reference>